<dbReference type="InterPro" id="IPR009081">
    <property type="entry name" value="PP-bd_ACP"/>
</dbReference>
<dbReference type="SUPFAM" id="SSF47336">
    <property type="entry name" value="ACP-like"/>
    <property type="match status" value="2"/>
</dbReference>
<dbReference type="InterPro" id="IPR049552">
    <property type="entry name" value="PKS_DH_N"/>
</dbReference>
<dbReference type="Proteomes" id="UP000002213">
    <property type="component" value="Chromosome"/>
</dbReference>
<dbReference type="InterPro" id="IPR006162">
    <property type="entry name" value="Ppantetheine_attach_site"/>
</dbReference>
<dbReference type="SUPFAM" id="SSF53901">
    <property type="entry name" value="Thiolase-like"/>
    <property type="match status" value="2"/>
</dbReference>
<dbReference type="Pfam" id="PF14765">
    <property type="entry name" value="PS-DH"/>
    <property type="match status" value="1"/>
</dbReference>
<dbReference type="InterPro" id="IPR020807">
    <property type="entry name" value="PKS_DH"/>
</dbReference>
<dbReference type="PROSITE" id="PS50075">
    <property type="entry name" value="CARRIER"/>
    <property type="match status" value="2"/>
</dbReference>
<dbReference type="InterPro" id="IPR049900">
    <property type="entry name" value="PKS_mFAS_DH"/>
</dbReference>
<feature type="region of interest" description="Disordered" evidence="6">
    <location>
        <begin position="545"/>
        <end position="564"/>
    </location>
</feature>
<dbReference type="PROSITE" id="PS00012">
    <property type="entry name" value="PHOSPHOPANTETHEINE"/>
    <property type="match status" value="2"/>
</dbReference>
<comment type="caution">
    <text evidence="5">Lacks conserved residue(s) required for the propagation of feature annotation.</text>
</comment>
<dbReference type="Pfam" id="PF21089">
    <property type="entry name" value="PKS_DH_N"/>
    <property type="match status" value="1"/>
</dbReference>
<dbReference type="GO" id="GO:0004312">
    <property type="term" value="F:fatty acid synthase activity"/>
    <property type="evidence" value="ECO:0007669"/>
    <property type="project" value="TreeGrafter"/>
</dbReference>
<dbReference type="InterPro" id="IPR018201">
    <property type="entry name" value="Ketoacyl_synth_AS"/>
</dbReference>
<dbReference type="SMART" id="SM00826">
    <property type="entry name" value="PKS_DH"/>
    <property type="match status" value="1"/>
</dbReference>
<evidence type="ECO:0000256" key="2">
    <source>
        <dbReference type="ARBA" id="ARBA00022553"/>
    </source>
</evidence>
<dbReference type="Pfam" id="PF00698">
    <property type="entry name" value="Acyl_transf_1"/>
    <property type="match status" value="2"/>
</dbReference>
<dbReference type="InterPro" id="IPR057326">
    <property type="entry name" value="KR_dom"/>
</dbReference>
<feature type="domain" description="Ketosynthase family 3 (KS3)" evidence="8">
    <location>
        <begin position="28"/>
        <end position="485"/>
    </location>
</feature>
<dbReference type="SMART" id="SM00825">
    <property type="entry name" value="PKS_KS"/>
    <property type="match status" value="2"/>
</dbReference>
<dbReference type="InterPro" id="IPR049551">
    <property type="entry name" value="PKS_DH_C"/>
</dbReference>
<dbReference type="Gene3D" id="3.40.50.720">
    <property type="entry name" value="NAD(P)-binding Rossmann-like Domain"/>
    <property type="match status" value="1"/>
</dbReference>
<evidence type="ECO:0000313" key="11">
    <source>
        <dbReference type="Proteomes" id="UP000002213"/>
    </source>
</evidence>
<dbReference type="PROSITE" id="PS52019">
    <property type="entry name" value="PKS_MFAS_DH"/>
    <property type="match status" value="1"/>
</dbReference>
<dbReference type="InterPro" id="IPR050091">
    <property type="entry name" value="PKS_NRPS_Biosynth_Enz"/>
</dbReference>
<dbReference type="InterPro" id="IPR036736">
    <property type="entry name" value="ACP-like_sf"/>
</dbReference>
<dbReference type="InterPro" id="IPR014043">
    <property type="entry name" value="Acyl_transferase_dom"/>
</dbReference>
<dbReference type="FunFam" id="3.40.366.10:FF:000002">
    <property type="entry name" value="Probable polyketide synthase 2"/>
    <property type="match status" value="1"/>
</dbReference>
<dbReference type="HOGENOM" id="CLU_000022_35_8_11"/>
<protein>
    <submittedName>
        <fullName evidence="10">Acyl transferase</fullName>
    </submittedName>
</protein>
<dbReference type="eggNOG" id="COG3321">
    <property type="taxonomic scope" value="Bacteria"/>
</dbReference>
<dbReference type="SMART" id="SM00822">
    <property type="entry name" value="PKS_KR"/>
    <property type="match status" value="1"/>
</dbReference>
<dbReference type="Pfam" id="PF00109">
    <property type="entry name" value="ketoacyl-synt"/>
    <property type="match status" value="2"/>
</dbReference>
<evidence type="ECO:0000313" key="10">
    <source>
        <dbReference type="EMBL" id="ACU37109.1"/>
    </source>
</evidence>
<dbReference type="InterPro" id="IPR016035">
    <property type="entry name" value="Acyl_Trfase/lysoPLipase"/>
</dbReference>
<dbReference type="EMBL" id="CP001630">
    <property type="protein sequence ID" value="ACU37109.1"/>
    <property type="molecule type" value="Genomic_DNA"/>
</dbReference>
<sequence length="3148" mass="320077">MTTREQLLDALRASLRENERLRATGGAAQPVAIVGAACRFPGGVTSPEELWDLVVGEVDAAGPFPDDRGWDLADLFDPDPDRVGRSYVRHGAFLRDMAWFEPGFFGISPREALVIDPQHRLLLEVAWEAFERAGIAPDSVRGRDVGVFGGVLNHDHGSRFRPVPPELEGYLGTGSSGSAAIGRVAYTLGLEGPAITVDTACSSSLVAIHLAVRALQRGECSMALAGGVTVMSTPDTFVEFSRQRALARDGRCKAFSADADGTAWGEGAGLVLLQPLSAARRDGRQVLAVVRGSAVNSDGASNGLTAPSGPAQQRVIRAALADAGLSAADVDLLEAHGTGTVLGDPIEAQALLETYGRARADAGPLWLGSVKSNIGHTQGAAGVAGVLKVVQALRNGVLPPTLHAATPTTEVDWDAGAVRVLDRARPWRGGGEPGGARGGAAGGVEGGAAGGAPGGAAGGAAVRPRRGAVSAFGASGTNAHLILEEAPAVEAGALGATGALAATGASGVTGALGATGASGVTAAGTSTATAAAPGEELGATLGGAVAGGAEAAPPPASPPPAALPPAAFPPAAFPLGGPPAGAPAAVPSASLPAAASDAPAPAPAPVPVPVPVPVAVSGATTAGLRAQAARLAGHLRERPALGPEDVARPLLLSRTQRERRAVVVAADRDSLLTGLDALAGGEAGPRLASGAADVTGRVVLVFPGQGAHWTGVAERLWREAPVFADSMARCADVLRDLAGWELREVLVDPVALERVDVLQPVSFAVVVSLAALWASVGVRPDAVVGHSQGEVAAAHVAGALTLAEAARIVVLRSALIARELSGRGAMLTVVADVERVTALLTGFEGRVCVAAVNGPASVTVSGEDGAVREFERVLSARRMLRWRLPGVDFAGHSPQVDALRAELLAALGDIASREPEIPLLSTVTGEPATRLDAEHWYRNLREPVRFADAVTALLDRGHRVFVEVSPHPVLTTSVVDLAAPHRTAVVGTLRRDEGGLDRFLLSAAELHVRGVPVDLARHAGAGTAEVPTTAFQRERYWLDAPRQSGDARAAGLVPSGHPLLGALVPLADGTVLTGRLSLSAQPWLADHRVLGAVVVPGVALVELAVRAGDEVGCPALEELVVAAPLVVPESGDVAVRVVVGPRGADGTRPVDVLSGDESPVLHARGVLAPPRAPEAVGGQWPPAGAEPVDLAGLYPDFAAKGLEYGPHFQRLTRLWRRGDEVFGEVELTGEQRRAAGFALHPALLECALHVSSFAGQRVAGDGGAVGLPFSFSRVALHRSGVDAVRVRATRVGDGVVSLALADGAGRPVARIGELAFRRAGGIRSGPPGVLLETAWRPVELPEARPAADVTTVVGDSVERVLAALREILAGDGRLLVLTGGPGAPIGTAVGAAVWGLVRSAQLEEPGRIVLADLDTTPERAAPALRRVLASGEPQVSIRDGAVLVPRLTPVAAVARPAGLDPAKTVVLTGGTGALGRLVARHLVTDHGARKLLLLGRGGPERARDLVAELTGLGAEVEALACDVADRDALSAALAGRALTAVVHLAGALDDGVVTALTPERLAVAFAPKALAARHLDELTRGQDLAAFVLFSSAASVLGSAGQANYAAANGFLDGLAHERHALGLPATSIAWGLWDVDSALVGERGAADRERLAASGMRPLPAPAALDLLDAALACGRPAVTALALARAADRAPAALSEVVAPRRTPAPAAPVAGDPAALLALVRAEAAAVLALPVAGVDERRAFRDLGLDSLTGVELRNRLAEATGLRLPATLVFDHPTPVELAAALLERVGGATGPAGGRPGATAGAGPAAALGAGPGTAPAPGEPIAIVGMACRAPGGVASPEDLWDLVAGGVDAVGPFPADRGWDLERLVHPDPDHEGSTYVDRAAFLDDPAGFDADFFGISPREALAMDPQQRLLLEVAWEAFERAGIAPDSVRGTDVGVFAGVTNHDYDQVLPRGDDGYRITGVSGSVVSGRIAYALGLEGPALSVDTACSASLVAIHLAVRALRGGECSMALAGGATVMATPRGFVEFARQRGLAPDGRCKSFAEGADGTAWSEGAGLVLLERLSDAQRNGRRVLAVVRGSAVNSDGASNGLTAPSGAAQQRVIRAALADAGLSTADVDAVEAHGTGTRLGDPIEARALVATYGRDRDGEPLWLGSLKSNLGHMQGAAGIGGVVKTVQALRHGVLPRTLHVDAPTPEVDWEGVAVLAEQRAWPEVGRPRRAAVSSFGVSGTNAHVVLEQAPAEIVAETAVETADRAQDLPGVLPLVLSARSPAALRAQAARLADVLDDLPLRDVASTLARGRAAHEHRAVLVAADRDALRAGLRALAGGRPHAAARTGVRAPGGLAFAFSGQGSQFVGMGRGLHAAFPAFAEVFDRVCAALDERLGDLTGRSVRDVVLDGPAELLAETVHAQPALFALEVALARLLERWGVVPDVVLGHSVGELAAAHVAGALSEADACALVAARARAMHGARRGGAMLAVAATEEQVAPLLGGGLALAAVNGPGAVVLSGDGDAVERAAAECAGRGWRTRALRVSHAFHSAHLDGVLGELALAARRVEVLPPRVPLLSTLTGAPADAELLADPDYWVRQARHAVRFGDGVARLGELGVTRVLEVGPGGALAALVREQVAPGTAVARGLVDGDEVVGLLSGIGDLVASGTPVDWTALLGGPGAVADLPTYPFQRTRFWPVAQAAGAWCEVRHERLPAPRGDGSATVLEVGPTASAEELAGVADVLAGHGGPLLVVTGDGAVAGLVRSLPDRADVVLADVDDDPASVALLPALHGCGEPEVVVRAGEVLAPRLRRVTATSAVPAGPVLVVGEAARGVVAACGVREPVVLPADPGREELVAALEGHRPDWVVLAVEPDDAGLARAALLDELTRDRPPALFALCGPAGALGDAARPEDAVAAGVLAALVRRRHEDGLPATLLCAGPGVPPLSPELGVVVFARTSEAALSGGVLSEGALPGVALPEQRSAPEPSAVDLTGPDRDRVLLALVRDHAAAVLGRADGSVDGRAAFRDLGFDSMTAVELRDRLAAATGLTLPATLLFDHPTAAEVAAVLAGLLDGGDPVTSGLDRLEAALADPPADPALRASAAARLRALLAALSDEDQGEPDGGAALRDAGVAELFEFIDTRLGRAERT</sequence>
<dbReference type="CDD" id="cd08956">
    <property type="entry name" value="KR_3_FAS_SDR_x"/>
    <property type="match status" value="1"/>
</dbReference>
<dbReference type="InterPro" id="IPR032821">
    <property type="entry name" value="PKS_assoc"/>
</dbReference>
<dbReference type="Pfam" id="PF08659">
    <property type="entry name" value="KR"/>
    <property type="match status" value="1"/>
</dbReference>
<dbReference type="PANTHER" id="PTHR43775:SF51">
    <property type="entry name" value="INACTIVE PHENOLPHTHIOCEROL SYNTHESIS POLYKETIDE SYNTHASE TYPE I PKS1-RELATED"/>
    <property type="match status" value="1"/>
</dbReference>
<dbReference type="SMART" id="SM00827">
    <property type="entry name" value="PKS_AT"/>
    <property type="match status" value="2"/>
</dbReference>
<proteinExistence type="predicted"/>
<name>C6W8L0_ACTMD</name>
<dbReference type="InterPro" id="IPR013968">
    <property type="entry name" value="PKS_KR"/>
</dbReference>
<evidence type="ECO:0000259" key="7">
    <source>
        <dbReference type="PROSITE" id="PS50075"/>
    </source>
</evidence>
<keyword evidence="3 10" id="KW-0808">Transferase</keyword>
<dbReference type="eggNOG" id="COG0300">
    <property type="taxonomic scope" value="Bacteria"/>
</dbReference>
<feature type="compositionally biased region" description="Pro residues" evidence="6">
    <location>
        <begin position="552"/>
        <end position="564"/>
    </location>
</feature>
<keyword evidence="4" id="KW-0012">Acyltransferase</keyword>
<evidence type="ECO:0000259" key="9">
    <source>
        <dbReference type="PROSITE" id="PS52019"/>
    </source>
</evidence>
<dbReference type="CDD" id="cd00833">
    <property type="entry name" value="PKS"/>
    <property type="match status" value="2"/>
</dbReference>
<dbReference type="Pfam" id="PF16197">
    <property type="entry name" value="KAsynt_C_assoc"/>
    <property type="match status" value="1"/>
</dbReference>
<dbReference type="GO" id="GO:0006633">
    <property type="term" value="P:fatty acid biosynthetic process"/>
    <property type="evidence" value="ECO:0007669"/>
    <property type="project" value="InterPro"/>
</dbReference>
<dbReference type="InterPro" id="IPR016039">
    <property type="entry name" value="Thiolase-like"/>
</dbReference>
<feature type="region of interest" description="C-terminal hotdog fold" evidence="5">
    <location>
        <begin position="1185"/>
        <end position="1325"/>
    </location>
</feature>
<feature type="domain" description="PKS/mFAS DH" evidence="9">
    <location>
        <begin position="1057"/>
        <end position="1325"/>
    </location>
</feature>
<dbReference type="KEGG" id="ami:Amir_3198"/>
<evidence type="ECO:0000256" key="5">
    <source>
        <dbReference type="PROSITE-ProRule" id="PRU01363"/>
    </source>
</evidence>
<dbReference type="InterPro" id="IPR016036">
    <property type="entry name" value="Malonyl_transacylase_ACP-bd"/>
</dbReference>
<dbReference type="Pfam" id="PF02801">
    <property type="entry name" value="Ketoacyl-synt_C"/>
    <property type="match status" value="2"/>
</dbReference>
<dbReference type="InterPro" id="IPR014030">
    <property type="entry name" value="Ketoacyl_synth_N"/>
</dbReference>
<dbReference type="SUPFAM" id="SSF52151">
    <property type="entry name" value="FabD/lysophospholipase-like"/>
    <property type="match status" value="2"/>
</dbReference>
<dbReference type="InterPro" id="IPR042104">
    <property type="entry name" value="PKS_dehydratase_sf"/>
</dbReference>
<dbReference type="GO" id="GO:0031177">
    <property type="term" value="F:phosphopantetheine binding"/>
    <property type="evidence" value="ECO:0007669"/>
    <property type="project" value="InterPro"/>
</dbReference>
<feature type="region of interest" description="N-terminal hotdog fold" evidence="5">
    <location>
        <begin position="1057"/>
        <end position="1174"/>
    </location>
</feature>
<dbReference type="STRING" id="446462.Amir_3198"/>
<keyword evidence="1" id="KW-0596">Phosphopantetheine</keyword>
<dbReference type="PROSITE" id="PS52004">
    <property type="entry name" value="KS3_2"/>
    <property type="match status" value="2"/>
</dbReference>
<dbReference type="InterPro" id="IPR001227">
    <property type="entry name" value="Ac_transferase_dom_sf"/>
</dbReference>
<feature type="domain" description="Carrier" evidence="7">
    <location>
        <begin position="1714"/>
        <end position="1791"/>
    </location>
</feature>
<evidence type="ECO:0000256" key="4">
    <source>
        <dbReference type="ARBA" id="ARBA00023315"/>
    </source>
</evidence>
<evidence type="ECO:0000256" key="3">
    <source>
        <dbReference type="ARBA" id="ARBA00022679"/>
    </source>
</evidence>
<dbReference type="SMART" id="SM00823">
    <property type="entry name" value="PKS_PP"/>
    <property type="match status" value="2"/>
</dbReference>
<evidence type="ECO:0000259" key="8">
    <source>
        <dbReference type="PROSITE" id="PS52004"/>
    </source>
</evidence>
<dbReference type="PANTHER" id="PTHR43775">
    <property type="entry name" value="FATTY ACID SYNTHASE"/>
    <property type="match status" value="1"/>
</dbReference>
<dbReference type="eggNOG" id="COG0236">
    <property type="taxonomic scope" value="Bacteria"/>
</dbReference>
<dbReference type="Gene3D" id="3.30.70.3290">
    <property type="match status" value="2"/>
</dbReference>
<evidence type="ECO:0000256" key="1">
    <source>
        <dbReference type="ARBA" id="ARBA00022450"/>
    </source>
</evidence>
<dbReference type="InterPro" id="IPR020841">
    <property type="entry name" value="PKS_Beta-ketoAc_synthase_dom"/>
</dbReference>
<reference evidence="10 11" key="1">
    <citation type="journal article" date="2009" name="Stand. Genomic Sci.">
        <title>Complete genome sequence of Actinosynnema mirum type strain (101).</title>
        <authorList>
            <person name="Land M."/>
            <person name="Lapidus A."/>
            <person name="Mayilraj S."/>
            <person name="Chen F."/>
            <person name="Copeland A."/>
            <person name="Del Rio T.G."/>
            <person name="Nolan M."/>
            <person name="Lucas S."/>
            <person name="Tice H."/>
            <person name="Cheng J.F."/>
            <person name="Chertkov O."/>
            <person name="Bruce D."/>
            <person name="Goodwin L."/>
            <person name="Pitluck S."/>
            <person name="Rohde M."/>
            <person name="Goker M."/>
            <person name="Pati A."/>
            <person name="Ivanova N."/>
            <person name="Mavromatis K."/>
            <person name="Chen A."/>
            <person name="Palaniappan K."/>
            <person name="Hauser L."/>
            <person name="Chang Y.J."/>
            <person name="Jeffries C.C."/>
            <person name="Brettin T."/>
            <person name="Detter J.C."/>
            <person name="Han C."/>
            <person name="Chain P."/>
            <person name="Tindall B.J."/>
            <person name="Bristow J."/>
            <person name="Eisen J.A."/>
            <person name="Markowitz V."/>
            <person name="Hugenholtz P."/>
            <person name="Kyrpides N.C."/>
            <person name="Klenk H.P."/>
        </authorList>
    </citation>
    <scope>NUCLEOTIDE SEQUENCE [LARGE SCALE GENOMIC DNA]</scope>
    <source>
        <strain evidence="11">ATCC 29888 / DSM 43827 / JCM 3225 / NBRC 14064 / NCIMB 13271 / NRRL B-12336 / IMRU 3971 / 101</strain>
    </source>
</reference>
<dbReference type="FunFam" id="3.40.47.10:FF:000019">
    <property type="entry name" value="Polyketide synthase type I"/>
    <property type="match status" value="1"/>
</dbReference>
<accession>C6W8L0</accession>
<dbReference type="Gene3D" id="1.10.1200.10">
    <property type="entry name" value="ACP-like"/>
    <property type="match status" value="2"/>
</dbReference>
<dbReference type="Gene3D" id="3.10.129.110">
    <property type="entry name" value="Polyketide synthase dehydratase"/>
    <property type="match status" value="1"/>
</dbReference>
<dbReference type="Pfam" id="PF00550">
    <property type="entry name" value="PP-binding"/>
    <property type="match status" value="2"/>
</dbReference>
<dbReference type="InterPro" id="IPR020806">
    <property type="entry name" value="PKS_PP-bd"/>
</dbReference>
<dbReference type="GO" id="GO:0004315">
    <property type="term" value="F:3-oxoacyl-[acyl-carrier-protein] synthase activity"/>
    <property type="evidence" value="ECO:0007669"/>
    <property type="project" value="InterPro"/>
</dbReference>
<dbReference type="SUPFAM" id="SSF55048">
    <property type="entry name" value="Probable ACP-binding domain of malonyl-CoA ACP transacylase"/>
    <property type="match status" value="2"/>
</dbReference>
<dbReference type="PROSITE" id="PS00606">
    <property type="entry name" value="KS3_1"/>
    <property type="match status" value="2"/>
</dbReference>
<keyword evidence="2" id="KW-0597">Phosphoprotein</keyword>
<gene>
    <name evidence="10" type="ordered locus">Amir_3198</name>
</gene>
<dbReference type="RefSeq" id="WP_015801998.1">
    <property type="nucleotide sequence ID" value="NC_013093.1"/>
</dbReference>
<feature type="domain" description="Ketosynthase family 3 (KS3)" evidence="8">
    <location>
        <begin position="1825"/>
        <end position="2245"/>
    </location>
</feature>
<dbReference type="OrthoDB" id="9778690at2"/>
<dbReference type="SUPFAM" id="SSF51735">
    <property type="entry name" value="NAD(P)-binding Rossmann-fold domains"/>
    <property type="match status" value="2"/>
</dbReference>
<dbReference type="Gene3D" id="3.40.47.10">
    <property type="match status" value="2"/>
</dbReference>
<dbReference type="InterPro" id="IPR036291">
    <property type="entry name" value="NAD(P)-bd_dom_sf"/>
</dbReference>
<feature type="domain" description="Carrier" evidence="7">
    <location>
        <begin position="2994"/>
        <end position="3071"/>
    </location>
</feature>
<dbReference type="InterPro" id="IPR014031">
    <property type="entry name" value="Ketoacyl_synth_C"/>
</dbReference>
<dbReference type="SMART" id="SM01294">
    <property type="entry name" value="PKS_PP_betabranch"/>
    <property type="match status" value="2"/>
</dbReference>
<dbReference type="Gene3D" id="3.40.366.10">
    <property type="entry name" value="Malonyl-Coenzyme A Acyl Carrier Protein, domain 2"/>
    <property type="match status" value="2"/>
</dbReference>
<evidence type="ECO:0000256" key="6">
    <source>
        <dbReference type="SAM" id="MobiDB-lite"/>
    </source>
</evidence>
<organism evidence="10 11">
    <name type="scientific">Actinosynnema mirum (strain ATCC 29888 / DSM 43827 / JCM 3225 / NBRC 14064 / NCIMB 13271 / NRRL B-12336 / IMRU 3971 / 101)</name>
    <dbReference type="NCBI Taxonomy" id="446462"/>
    <lineage>
        <taxon>Bacteria</taxon>
        <taxon>Bacillati</taxon>
        <taxon>Actinomycetota</taxon>
        <taxon>Actinomycetes</taxon>
        <taxon>Pseudonocardiales</taxon>
        <taxon>Pseudonocardiaceae</taxon>
        <taxon>Actinosynnema</taxon>
    </lineage>
</organism>
<keyword evidence="11" id="KW-1185">Reference proteome</keyword>